<evidence type="ECO:0000256" key="6">
    <source>
        <dbReference type="RuleBase" id="RU362125"/>
    </source>
</evidence>
<dbReference type="InterPro" id="IPR009075">
    <property type="entry name" value="AcylCo_DH/oxidase_C"/>
</dbReference>
<dbReference type="InterPro" id="IPR013786">
    <property type="entry name" value="AcylCoA_DH/ox_N"/>
</dbReference>
<dbReference type="SUPFAM" id="SSF56645">
    <property type="entry name" value="Acyl-CoA dehydrogenase NM domain-like"/>
    <property type="match status" value="1"/>
</dbReference>
<dbReference type="Gene3D" id="1.10.540.10">
    <property type="entry name" value="Acyl-CoA dehydrogenase/oxidase, N-terminal domain"/>
    <property type="match status" value="1"/>
</dbReference>
<dbReference type="GO" id="GO:0005886">
    <property type="term" value="C:plasma membrane"/>
    <property type="evidence" value="ECO:0007669"/>
    <property type="project" value="TreeGrafter"/>
</dbReference>
<comment type="cofactor">
    <cofactor evidence="1 6">
        <name>FAD</name>
        <dbReference type="ChEBI" id="CHEBI:57692"/>
    </cofactor>
</comment>
<keyword evidence="3 6" id="KW-0285">Flavoprotein</keyword>
<dbReference type="InterPro" id="IPR037069">
    <property type="entry name" value="AcylCoA_DH/ox_N_sf"/>
</dbReference>
<dbReference type="PANTHER" id="PTHR43292">
    <property type="entry name" value="ACYL-COA DEHYDROGENASE"/>
    <property type="match status" value="1"/>
</dbReference>
<gene>
    <name evidence="10" type="ORF">GCM10012284_05760</name>
</gene>
<evidence type="ECO:0000259" key="7">
    <source>
        <dbReference type="Pfam" id="PF00441"/>
    </source>
</evidence>
<dbReference type="AlphaFoldDB" id="A0A8J3BX22"/>
<evidence type="ECO:0000256" key="5">
    <source>
        <dbReference type="ARBA" id="ARBA00023002"/>
    </source>
</evidence>
<feature type="domain" description="Acyl-CoA oxidase/dehydrogenase middle" evidence="8">
    <location>
        <begin position="138"/>
        <end position="222"/>
    </location>
</feature>
<dbReference type="Proteomes" id="UP000656042">
    <property type="component" value="Unassembled WGS sequence"/>
</dbReference>
<evidence type="ECO:0000313" key="10">
    <source>
        <dbReference type="EMBL" id="GGK74687.1"/>
    </source>
</evidence>
<feature type="domain" description="Acyl-CoA dehydrogenase/oxidase C-terminal" evidence="7">
    <location>
        <begin position="245"/>
        <end position="394"/>
    </location>
</feature>
<keyword evidence="5 6" id="KW-0560">Oxidoreductase</keyword>
<sequence>MDIDLGPEAARFRRSIRDWIDANAPDGLAALTDWTATGMTGGYSVNADAMKSELYAEWDRRLLDANLICPRWPQRFGGRGFTALHSAIYAEELRRAGLPLVYRGFGEGMVGPSVIAHGTPEQQEYFLPRIRSGEDVYCQGFSEPDHGSDLAGVETRAVVDGDEVVITGQKLWTSGFYRANMIFILCRTNPDVPKHRGLSYILVPFLDNHIEARPVRQMTGAEQFGEEFFDGARAPLFNVIGGLDNGWRVAMTTLGFERGGGASTAHLRFERQLWNLVDLAREVGREREPVVRQQLAWAYTHVQIMRISGMRTMAQLAEGREPGPEASTSKLFWSEYEKRLGEIAADLLGAEGMVRPAGEGYPLSHWQEVFLAARAGTIYSGTSEVQRNIIAERALGLPKEPAPAKGAPS</sequence>
<dbReference type="InterPro" id="IPR052161">
    <property type="entry name" value="Mycobact_Acyl-CoA_DH"/>
</dbReference>
<dbReference type="EMBL" id="BMMX01000001">
    <property type="protein sequence ID" value="GGK74687.1"/>
    <property type="molecule type" value="Genomic_DNA"/>
</dbReference>
<comment type="caution">
    <text evidence="10">The sequence shown here is derived from an EMBL/GenBank/DDBJ whole genome shotgun (WGS) entry which is preliminary data.</text>
</comment>
<evidence type="ECO:0000256" key="1">
    <source>
        <dbReference type="ARBA" id="ARBA00001974"/>
    </source>
</evidence>
<name>A0A8J3BX22_9ACTN</name>
<dbReference type="Gene3D" id="1.20.140.10">
    <property type="entry name" value="Butyryl-CoA Dehydrogenase, subunit A, domain 3"/>
    <property type="match status" value="1"/>
</dbReference>
<dbReference type="InterPro" id="IPR006091">
    <property type="entry name" value="Acyl-CoA_Oxase/DH_mid-dom"/>
</dbReference>
<dbReference type="Pfam" id="PF02771">
    <property type="entry name" value="Acyl-CoA_dh_N"/>
    <property type="match status" value="1"/>
</dbReference>
<evidence type="ECO:0000256" key="2">
    <source>
        <dbReference type="ARBA" id="ARBA00009347"/>
    </source>
</evidence>
<reference evidence="10" key="2">
    <citation type="submission" date="2020-09" db="EMBL/GenBank/DDBJ databases">
        <authorList>
            <person name="Sun Q."/>
            <person name="Zhou Y."/>
        </authorList>
    </citation>
    <scope>NUCLEOTIDE SEQUENCE</scope>
    <source>
        <strain evidence="10">CGMCC 4.7299</strain>
    </source>
</reference>
<evidence type="ECO:0000313" key="11">
    <source>
        <dbReference type="Proteomes" id="UP000656042"/>
    </source>
</evidence>
<keyword evidence="4 6" id="KW-0274">FAD</keyword>
<evidence type="ECO:0000256" key="3">
    <source>
        <dbReference type="ARBA" id="ARBA00022630"/>
    </source>
</evidence>
<keyword evidence="11" id="KW-1185">Reference proteome</keyword>
<accession>A0A8J3BX22</accession>
<dbReference type="GO" id="GO:0050660">
    <property type="term" value="F:flavin adenine dinucleotide binding"/>
    <property type="evidence" value="ECO:0007669"/>
    <property type="project" value="InterPro"/>
</dbReference>
<evidence type="ECO:0000259" key="8">
    <source>
        <dbReference type="Pfam" id="PF02770"/>
    </source>
</evidence>
<feature type="domain" description="Acyl-CoA dehydrogenase/oxidase N-terminal" evidence="9">
    <location>
        <begin position="55"/>
        <end position="134"/>
    </location>
</feature>
<dbReference type="Pfam" id="PF00441">
    <property type="entry name" value="Acyl-CoA_dh_1"/>
    <property type="match status" value="1"/>
</dbReference>
<dbReference type="SUPFAM" id="SSF47203">
    <property type="entry name" value="Acyl-CoA dehydrogenase C-terminal domain-like"/>
    <property type="match status" value="1"/>
</dbReference>
<dbReference type="InterPro" id="IPR036250">
    <property type="entry name" value="AcylCo_DH-like_C"/>
</dbReference>
<dbReference type="RefSeq" id="WP_189077411.1">
    <property type="nucleotide sequence ID" value="NZ_BMMX01000001.1"/>
</dbReference>
<comment type="similarity">
    <text evidence="2 6">Belongs to the acyl-CoA dehydrogenase family.</text>
</comment>
<protein>
    <submittedName>
        <fullName evidence="10">Acyl-CoA dehydrogenase</fullName>
    </submittedName>
</protein>
<dbReference type="InterPro" id="IPR046373">
    <property type="entry name" value="Acyl-CoA_Oxase/DH_mid-dom_sf"/>
</dbReference>
<dbReference type="InterPro" id="IPR009100">
    <property type="entry name" value="AcylCoA_DH/oxidase_NM_dom_sf"/>
</dbReference>
<dbReference type="GO" id="GO:0016627">
    <property type="term" value="F:oxidoreductase activity, acting on the CH-CH group of donors"/>
    <property type="evidence" value="ECO:0007669"/>
    <property type="project" value="InterPro"/>
</dbReference>
<dbReference type="Pfam" id="PF02770">
    <property type="entry name" value="Acyl-CoA_dh_M"/>
    <property type="match status" value="1"/>
</dbReference>
<dbReference type="Gene3D" id="2.40.110.10">
    <property type="entry name" value="Butyryl-CoA Dehydrogenase, subunit A, domain 2"/>
    <property type="match status" value="1"/>
</dbReference>
<organism evidence="10 11">
    <name type="scientific">Mangrovihabitans endophyticus</name>
    <dbReference type="NCBI Taxonomy" id="1751298"/>
    <lineage>
        <taxon>Bacteria</taxon>
        <taxon>Bacillati</taxon>
        <taxon>Actinomycetota</taxon>
        <taxon>Actinomycetes</taxon>
        <taxon>Micromonosporales</taxon>
        <taxon>Micromonosporaceae</taxon>
        <taxon>Mangrovihabitans</taxon>
    </lineage>
</organism>
<proteinExistence type="inferred from homology"/>
<evidence type="ECO:0000259" key="9">
    <source>
        <dbReference type="Pfam" id="PF02771"/>
    </source>
</evidence>
<reference evidence="10" key="1">
    <citation type="journal article" date="2014" name="Int. J. Syst. Evol. Microbiol.">
        <title>Complete genome sequence of Corynebacterium casei LMG S-19264T (=DSM 44701T), isolated from a smear-ripened cheese.</title>
        <authorList>
            <consortium name="US DOE Joint Genome Institute (JGI-PGF)"/>
            <person name="Walter F."/>
            <person name="Albersmeier A."/>
            <person name="Kalinowski J."/>
            <person name="Ruckert C."/>
        </authorList>
    </citation>
    <scope>NUCLEOTIDE SEQUENCE</scope>
    <source>
        <strain evidence="10">CGMCC 4.7299</strain>
    </source>
</reference>
<evidence type="ECO:0000256" key="4">
    <source>
        <dbReference type="ARBA" id="ARBA00022827"/>
    </source>
</evidence>
<dbReference type="PANTHER" id="PTHR43292:SF3">
    <property type="entry name" value="ACYL-COA DEHYDROGENASE FADE29"/>
    <property type="match status" value="1"/>
</dbReference>